<evidence type="ECO:0000313" key="2">
    <source>
        <dbReference type="EMBL" id="OHA21829.1"/>
    </source>
</evidence>
<evidence type="ECO:0008006" key="4">
    <source>
        <dbReference type="Google" id="ProtNLM"/>
    </source>
</evidence>
<evidence type="ECO:0000313" key="3">
    <source>
        <dbReference type="Proteomes" id="UP000178121"/>
    </source>
</evidence>
<feature type="transmembrane region" description="Helical" evidence="1">
    <location>
        <begin position="41"/>
        <end position="61"/>
    </location>
</feature>
<feature type="transmembrane region" description="Helical" evidence="1">
    <location>
        <begin position="132"/>
        <end position="154"/>
    </location>
</feature>
<evidence type="ECO:0000256" key="1">
    <source>
        <dbReference type="SAM" id="Phobius"/>
    </source>
</evidence>
<keyword evidence="1" id="KW-1133">Transmembrane helix</keyword>
<keyword evidence="1" id="KW-0812">Transmembrane</keyword>
<proteinExistence type="predicted"/>
<protein>
    <recommendedName>
        <fullName evidence="4">Rod shape-determining protein MreD</fullName>
    </recommendedName>
</protein>
<dbReference type="Proteomes" id="UP000178121">
    <property type="component" value="Unassembled WGS sequence"/>
</dbReference>
<feature type="transmembrane region" description="Helical" evidence="1">
    <location>
        <begin position="6"/>
        <end position="21"/>
    </location>
</feature>
<sequence>MGSVELKVLLVFAVSLLFRFLPFRPPNVELILASQIPISKVCGGGISFLFGVFSILCFDILTGTLGPWSSITALAYGSLGLLAASYFKHRSTRASTVQFAIIATILYDAATGLTIGPLMFNQSFFAALLGQIPFTLMHLLGNIAFALLWSPLLARFLEPREEGTGASLSRSLTLRGEYVPFILK</sequence>
<keyword evidence="1" id="KW-0472">Membrane</keyword>
<feature type="transmembrane region" description="Helical" evidence="1">
    <location>
        <begin position="67"/>
        <end position="87"/>
    </location>
</feature>
<dbReference type="EMBL" id="MHRI01000003">
    <property type="protein sequence ID" value="OHA21829.1"/>
    <property type="molecule type" value="Genomic_DNA"/>
</dbReference>
<dbReference type="AlphaFoldDB" id="A0A1G2MF92"/>
<gene>
    <name evidence="2" type="ORF">A2849_02765</name>
</gene>
<comment type="caution">
    <text evidence="2">The sequence shown here is derived from an EMBL/GenBank/DDBJ whole genome shotgun (WGS) entry which is preliminary data.</text>
</comment>
<organism evidence="2 3">
    <name type="scientific">Candidatus Taylorbacteria bacterium RIFCSPHIGHO2_01_FULL_51_15</name>
    <dbReference type="NCBI Taxonomy" id="1802304"/>
    <lineage>
        <taxon>Bacteria</taxon>
        <taxon>Candidatus Tayloriibacteriota</taxon>
    </lineage>
</organism>
<name>A0A1G2MF92_9BACT</name>
<reference evidence="2 3" key="1">
    <citation type="journal article" date="2016" name="Nat. Commun.">
        <title>Thousands of microbial genomes shed light on interconnected biogeochemical processes in an aquifer system.</title>
        <authorList>
            <person name="Anantharaman K."/>
            <person name="Brown C.T."/>
            <person name="Hug L.A."/>
            <person name="Sharon I."/>
            <person name="Castelle C.J."/>
            <person name="Probst A.J."/>
            <person name="Thomas B.C."/>
            <person name="Singh A."/>
            <person name="Wilkins M.J."/>
            <person name="Karaoz U."/>
            <person name="Brodie E.L."/>
            <person name="Williams K.H."/>
            <person name="Hubbard S.S."/>
            <person name="Banfield J.F."/>
        </authorList>
    </citation>
    <scope>NUCLEOTIDE SEQUENCE [LARGE SCALE GENOMIC DNA]</scope>
</reference>
<accession>A0A1G2MF92</accession>
<dbReference type="Gene3D" id="1.10.1760.20">
    <property type="match status" value="1"/>
</dbReference>
<feature type="transmembrane region" description="Helical" evidence="1">
    <location>
        <begin position="99"/>
        <end position="120"/>
    </location>
</feature>